<keyword evidence="5" id="KW-0804">Transcription</keyword>
<dbReference type="GO" id="GO:0003677">
    <property type="term" value="F:DNA binding"/>
    <property type="evidence" value="ECO:0007669"/>
    <property type="project" value="UniProtKB-KW"/>
</dbReference>
<dbReference type="PROSITE" id="PS50949">
    <property type="entry name" value="HTH_GNTR"/>
    <property type="match status" value="1"/>
</dbReference>
<evidence type="ECO:0000256" key="3">
    <source>
        <dbReference type="ARBA" id="ARBA00023015"/>
    </source>
</evidence>
<keyword evidence="7" id="KW-0032">Aminotransferase</keyword>
<evidence type="ECO:0000313" key="7">
    <source>
        <dbReference type="EMBL" id="MBC5640749.1"/>
    </source>
</evidence>
<comment type="caution">
    <text evidence="7">The sequence shown here is derived from an EMBL/GenBank/DDBJ whole genome shotgun (WGS) entry which is preliminary data.</text>
</comment>
<keyword evidence="4" id="KW-0238">DNA-binding</keyword>
<feature type="domain" description="HTH gntR-type" evidence="6">
    <location>
        <begin position="12"/>
        <end position="80"/>
    </location>
</feature>
<dbReference type="InterPro" id="IPR036390">
    <property type="entry name" value="WH_DNA-bd_sf"/>
</dbReference>
<protein>
    <submittedName>
        <fullName evidence="7">PLP-dependent aminotransferase family protein</fullName>
    </submittedName>
</protein>
<dbReference type="Gene3D" id="3.90.1150.10">
    <property type="entry name" value="Aspartate Aminotransferase, domain 1"/>
    <property type="match status" value="1"/>
</dbReference>
<keyword evidence="8" id="KW-1185">Reference proteome</keyword>
<dbReference type="EMBL" id="JACOOQ010000016">
    <property type="protein sequence ID" value="MBC5640749.1"/>
    <property type="molecule type" value="Genomic_DNA"/>
</dbReference>
<reference evidence="7" key="1">
    <citation type="submission" date="2020-08" db="EMBL/GenBank/DDBJ databases">
        <title>Genome public.</title>
        <authorList>
            <person name="Liu C."/>
            <person name="Sun Q."/>
        </authorList>
    </citation>
    <scope>NUCLEOTIDE SEQUENCE</scope>
    <source>
        <strain evidence="7">NSJ-42</strain>
    </source>
</reference>
<evidence type="ECO:0000313" key="8">
    <source>
        <dbReference type="Proteomes" id="UP000662088"/>
    </source>
</evidence>
<dbReference type="Proteomes" id="UP000662088">
    <property type="component" value="Unassembled WGS sequence"/>
</dbReference>
<dbReference type="Gene3D" id="3.40.640.10">
    <property type="entry name" value="Type I PLP-dependent aspartate aminotransferase-like (Major domain)"/>
    <property type="match status" value="1"/>
</dbReference>
<comment type="similarity">
    <text evidence="1">In the C-terminal section; belongs to the class-I pyridoxal-phosphate-dependent aminotransferase family.</text>
</comment>
<dbReference type="InterPro" id="IPR015421">
    <property type="entry name" value="PyrdxlP-dep_Trfase_major"/>
</dbReference>
<gene>
    <name evidence="7" type="ORF">H8R92_10015</name>
</gene>
<dbReference type="GO" id="GO:0003700">
    <property type="term" value="F:DNA-binding transcription factor activity"/>
    <property type="evidence" value="ECO:0007669"/>
    <property type="project" value="InterPro"/>
</dbReference>
<sequence>MIFSNLKLNSNEPIYYQIEKHIKKTIENGILSSNSKLPATRELSKIIGVSRNSVITAYENLELEGVVYTIKGKGTFVTDKNIALKGEWNIEWEKKSNEYADLSCYLDTVKSEIPWERGMISFKSISPDGELFDVEEFKKAFLNRIALEGHKILNYGYAQGYKPLIDYLHLYMNKKGVNTDNKDFIITNGFTEGLQLILSSYTNAGDNILCENPTHNTSIKLMKLHKLNLIGVDIAEDGIDLMELEYKLKNNQIKIGYLTPSYNNPTGIVINGEKRFKIYNLFKQYNVPIIEDGFNEELHYNNSHIAPLAAFDGKNNGVIYIGSFSKILFPGIRVGWVLADKKIVDTLESVKRCYNIHTSFLDQAILYEYLRSGAFEKQIKRTRKYYKEKHDFAIKCLDKYLKPKYIWGEYGMHVYIAIEGIDSRKLLQKCYERKVIFAPGDIFDVNNEKTDTLRLGLSRITMEEIEEGIRIISECVDELKIQ</sequence>
<dbReference type="CDD" id="cd00609">
    <property type="entry name" value="AAT_like"/>
    <property type="match status" value="1"/>
</dbReference>
<dbReference type="GO" id="GO:0008483">
    <property type="term" value="F:transaminase activity"/>
    <property type="evidence" value="ECO:0007669"/>
    <property type="project" value="UniProtKB-KW"/>
</dbReference>
<accession>A0A8I0DNT4</accession>
<dbReference type="Pfam" id="PF00392">
    <property type="entry name" value="GntR"/>
    <property type="match status" value="1"/>
</dbReference>
<dbReference type="Pfam" id="PF00155">
    <property type="entry name" value="Aminotran_1_2"/>
    <property type="match status" value="1"/>
</dbReference>
<proteinExistence type="inferred from homology"/>
<dbReference type="InterPro" id="IPR036388">
    <property type="entry name" value="WH-like_DNA-bd_sf"/>
</dbReference>
<keyword evidence="7" id="KW-0808">Transferase</keyword>
<dbReference type="PANTHER" id="PTHR46577:SF1">
    <property type="entry name" value="HTH-TYPE TRANSCRIPTIONAL REGULATORY PROTEIN GABR"/>
    <property type="match status" value="1"/>
</dbReference>
<dbReference type="InterPro" id="IPR000524">
    <property type="entry name" value="Tscrpt_reg_HTH_GntR"/>
</dbReference>
<dbReference type="InterPro" id="IPR015424">
    <property type="entry name" value="PyrdxlP-dep_Trfase"/>
</dbReference>
<dbReference type="InterPro" id="IPR051446">
    <property type="entry name" value="HTH_trans_reg/aminotransferase"/>
</dbReference>
<evidence type="ECO:0000259" key="6">
    <source>
        <dbReference type="PROSITE" id="PS50949"/>
    </source>
</evidence>
<keyword evidence="2" id="KW-0663">Pyridoxal phosphate</keyword>
<dbReference type="AlphaFoldDB" id="A0A8I0DNT4"/>
<evidence type="ECO:0000256" key="5">
    <source>
        <dbReference type="ARBA" id="ARBA00023163"/>
    </source>
</evidence>
<dbReference type="PRINTS" id="PR00035">
    <property type="entry name" value="HTHGNTR"/>
</dbReference>
<dbReference type="InterPro" id="IPR015422">
    <property type="entry name" value="PyrdxlP-dep_Trfase_small"/>
</dbReference>
<dbReference type="InterPro" id="IPR004839">
    <property type="entry name" value="Aminotransferase_I/II_large"/>
</dbReference>
<dbReference type="SMART" id="SM00345">
    <property type="entry name" value="HTH_GNTR"/>
    <property type="match status" value="1"/>
</dbReference>
<evidence type="ECO:0000256" key="4">
    <source>
        <dbReference type="ARBA" id="ARBA00023125"/>
    </source>
</evidence>
<dbReference type="SUPFAM" id="SSF46785">
    <property type="entry name" value="Winged helix' DNA-binding domain"/>
    <property type="match status" value="1"/>
</dbReference>
<evidence type="ECO:0000256" key="2">
    <source>
        <dbReference type="ARBA" id="ARBA00022898"/>
    </source>
</evidence>
<dbReference type="GO" id="GO:0030170">
    <property type="term" value="F:pyridoxal phosphate binding"/>
    <property type="evidence" value="ECO:0007669"/>
    <property type="project" value="InterPro"/>
</dbReference>
<evidence type="ECO:0000256" key="1">
    <source>
        <dbReference type="ARBA" id="ARBA00005384"/>
    </source>
</evidence>
<dbReference type="Gene3D" id="1.10.10.10">
    <property type="entry name" value="Winged helix-like DNA-binding domain superfamily/Winged helix DNA-binding domain"/>
    <property type="match status" value="1"/>
</dbReference>
<keyword evidence="3" id="KW-0805">Transcription regulation</keyword>
<dbReference type="PANTHER" id="PTHR46577">
    <property type="entry name" value="HTH-TYPE TRANSCRIPTIONAL REGULATORY PROTEIN GABR"/>
    <property type="match status" value="1"/>
</dbReference>
<dbReference type="CDD" id="cd07377">
    <property type="entry name" value="WHTH_GntR"/>
    <property type="match status" value="1"/>
</dbReference>
<organism evidence="7 8">
    <name type="scientific">Clostridium lentum</name>
    <dbReference type="NCBI Taxonomy" id="2763037"/>
    <lineage>
        <taxon>Bacteria</taxon>
        <taxon>Bacillati</taxon>
        <taxon>Bacillota</taxon>
        <taxon>Clostridia</taxon>
        <taxon>Eubacteriales</taxon>
        <taxon>Clostridiaceae</taxon>
        <taxon>Clostridium</taxon>
    </lineage>
</organism>
<dbReference type="SUPFAM" id="SSF53383">
    <property type="entry name" value="PLP-dependent transferases"/>
    <property type="match status" value="1"/>
</dbReference>
<dbReference type="RefSeq" id="WP_186835368.1">
    <property type="nucleotide sequence ID" value="NZ_JACOOQ010000016.1"/>
</dbReference>
<name>A0A8I0DNT4_9CLOT</name>